<comment type="catalytic activity">
    <reaction evidence="9">
        <text>N-terminal S-1,2-diacyl-sn-glyceryl-L-cysteinyl-[lipoprotein] + a glycerophospholipid = N-acyl-S-1,2-diacyl-sn-glyceryl-L-cysteinyl-[lipoprotein] + a 2-acyl-sn-glycero-3-phospholipid + H(+)</text>
        <dbReference type="Rhea" id="RHEA:48228"/>
        <dbReference type="Rhea" id="RHEA-COMP:14681"/>
        <dbReference type="Rhea" id="RHEA-COMP:14684"/>
        <dbReference type="ChEBI" id="CHEBI:15378"/>
        <dbReference type="ChEBI" id="CHEBI:136912"/>
        <dbReference type="ChEBI" id="CHEBI:140656"/>
        <dbReference type="ChEBI" id="CHEBI:140657"/>
        <dbReference type="ChEBI" id="CHEBI:140660"/>
        <dbReference type="EC" id="2.3.1.269"/>
    </reaction>
</comment>
<organism evidence="11 12">
    <name type="scientific">Calditerrivibrio nitroreducens (strain DSM 19672 / NBRC 101217 / Yu37-1)</name>
    <dbReference type="NCBI Taxonomy" id="768670"/>
    <lineage>
        <taxon>Bacteria</taxon>
        <taxon>Pseudomonadati</taxon>
        <taxon>Deferribacterota</taxon>
        <taxon>Deferribacteres</taxon>
        <taxon>Deferribacterales</taxon>
        <taxon>Calditerrivibrionaceae</taxon>
    </lineage>
</organism>
<dbReference type="PANTHER" id="PTHR38686:SF1">
    <property type="entry name" value="APOLIPOPROTEIN N-ACYLTRANSFERASE"/>
    <property type="match status" value="1"/>
</dbReference>
<dbReference type="KEGG" id="cni:Calni_0189"/>
<dbReference type="HOGENOM" id="CLU_019563_3_1_0"/>
<keyword evidence="4 9" id="KW-0808">Transferase</keyword>
<protein>
    <recommendedName>
        <fullName evidence="9">Apolipoprotein N-acyltransferase</fullName>
        <shortName evidence="9">ALP N-acyltransferase</shortName>
        <ecNumber evidence="9">2.3.1.269</ecNumber>
    </recommendedName>
</protein>
<keyword evidence="5 9" id="KW-0812">Transmembrane</keyword>
<evidence type="ECO:0000256" key="7">
    <source>
        <dbReference type="ARBA" id="ARBA00023136"/>
    </source>
</evidence>
<dbReference type="HAMAP" id="MF_01148">
    <property type="entry name" value="Lnt"/>
    <property type="match status" value="1"/>
</dbReference>
<dbReference type="CDD" id="cd07571">
    <property type="entry name" value="ALP_N-acyl_transferase"/>
    <property type="match status" value="1"/>
</dbReference>
<sequence length="486" mass="56392" precursor="true">MDKLKMYLLAVISAFLLTISGPGFGYSLLVYIALVPVIYGVYRYKERWFSISVTFSMLYNIVVFYWVTETVNYFGDVNIAVRVVLLIMLAGYLSIFWVLFFRIVVKVNNVFIISMVFAVIELIKGFLFTGFPWMNLGLNSLGYRPLALNAAYVGEIGVSFIIILSNILLVSIIMGYKRYLIYFIGLIIISHLAYFSLKEDYRRFEKIDVAIVQPSYNYLKKWDPNERSNVVREVLQIADEAMKEGSSLVVLPESSFPLYIQDDERIINYFKSYSYYKGIIVGNIRYQKKDERVEVYNSNFYFNDGEIDYYDKIHLVPFGEYFPMKFITAPIQRYFFGGNNDFSEGKESKIFQFREKKIGNLICFEDAFYRRMIENVRKGAEIVVVTTNDSWFGKSLGRYQHFAISMMRSIEAGRGIIRSSQSGISACIAPYGNVTAMKMINEKGVLSCDGYINKNNTIFSIIGYWWLVFLLSIAIVIEILYRNKRR</sequence>
<feature type="transmembrane region" description="Helical" evidence="9">
    <location>
        <begin position="79"/>
        <end position="103"/>
    </location>
</feature>
<dbReference type="InterPro" id="IPR036526">
    <property type="entry name" value="C-N_Hydrolase_sf"/>
</dbReference>
<feature type="domain" description="CN hydrolase" evidence="10">
    <location>
        <begin position="212"/>
        <end position="454"/>
    </location>
</feature>
<feature type="transmembrane region" description="Helical" evidence="9">
    <location>
        <begin position="110"/>
        <end position="131"/>
    </location>
</feature>
<dbReference type="EC" id="2.3.1.269" evidence="9"/>
<keyword evidence="9" id="KW-0997">Cell inner membrane</keyword>
<dbReference type="GO" id="GO:0042158">
    <property type="term" value="P:lipoprotein biosynthetic process"/>
    <property type="evidence" value="ECO:0007669"/>
    <property type="project" value="UniProtKB-UniRule"/>
</dbReference>
<feature type="transmembrane region" description="Helical" evidence="9">
    <location>
        <begin position="179"/>
        <end position="197"/>
    </location>
</feature>
<feature type="transmembrane region" description="Helical" evidence="9">
    <location>
        <begin position="48"/>
        <end position="67"/>
    </location>
</feature>
<dbReference type="Gene3D" id="3.60.110.10">
    <property type="entry name" value="Carbon-nitrogen hydrolase"/>
    <property type="match status" value="1"/>
</dbReference>
<name>E4TJ66_CALNY</name>
<comment type="function">
    <text evidence="9">Catalyzes the phospholipid dependent N-acylation of the N-terminal cysteine of apolipoprotein, the last step in lipoprotein maturation.</text>
</comment>
<keyword evidence="8 9" id="KW-0012">Acyltransferase</keyword>
<comment type="subcellular location">
    <subcellularLocation>
        <location evidence="9">Cell inner membrane</location>
        <topology evidence="9">Multi-pass membrane protein</topology>
    </subcellularLocation>
    <subcellularLocation>
        <location evidence="1">Cell membrane</location>
        <topology evidence="1">Multi-pass membrane protein</topology>
    </subcellularLocation>
</comment>
<dbReference type="PROSITE" id="PS50263">
    <property type="entry name" value="CN_HYDROLASE"/>
    <property type="match status" value="1"/>
</dbReference>
<feature type="transmembrane region" description="Helical" evidence="9">
    <location>
        <begin position="151"/>
        <end position="172"/>
    </location>
</feature>
<feature type="transmembrane region" description="Helical" evidence="9">
    <location>
        <begin position="6"/>
        <end position="39"/>
    </location>
</feature>
<keyword evidence="3 9" id="KW-1003">Cell membrane</keyword>
<dbReference type="Proteomes" id="UP000007039">
    <property type="component" value="Chromosome"/>
</dbReference>
<dbReference type="NCBIfam" id="TIGR00546">
    <property type="entry name" value="lnt"/>
    <property type="match status" value="1"/>
</dbReference>
<evidence type="ECO:0000256" key="3">
    <source>
        <dbReference type="ARBA" id="ARBA00022475"/>
    </source>
</evidence>
<reference evidence="11 12" key="2">
    <citation type="journal article" date="2011" name="Stand. Genomic Sci.">
        <title>Complete genome sequence of Calditerrivibrio nitroreducens type strain (Yu37-1).</title>
        <authorList>
            <person name="Pitluck S."/>
            <person name="Sikorski J."/>
            <person name="Zeytun A."/>
            <person name="Lapidus A."/>
            <person name="Nolan M."/>
            <person name="Lucas S."/>
            <person name="Hammon N."/>
            <person name="Deshpande S."/>
            <person name="Cheng J.F."/>
            <person name="Tapia R."/>
            <person name="Han C."/>
            <person name="Goodwin L."/>
            <person name="Liolios K."/>
            <person name="Pagani I."/>
            <person name="Ivanova N."/>
            <person name="Mavromatis K."/>
            <person name="Pati A."/>
            <person name="Chen A."/>
            <person name="Palaniappan K."/>
            <person name="Hauser L."/>
            <person name="Chang Y.J."/>
            <person name="Jeffries C.D."/>
            <person name="Detter J.C."/>
            <person name="Brambilla E."/>
            <person name="Djao O.D."/>
            <person name="Rohde M."/>
            <person name="Spring S."/>
            <person name="Goker M."/>
            <person name="Woyke T."/>
            <person name="Bristow J."/>
            <person name="Eisen J.A."/>
            <person name="Markowitz V."/>
            <person name="Hugenholtz P."/>
            <person name="Kyrpides N.C."/>
            <person name="Klenk H.P."/>
            <person name="Land M."/>
        </authorList>
    </citation>
    <scope>NUCLEOTIDE SEQUENCE [LARGE SCALE GENOMIC DNA]</scope>
    <source>
        <strain evidence="12">DSM 19672 / NBRC 101217 / Yu37-1</strain>
    </source>
</reference>
<dbReference type="InterPro" id="IPR004563">
    <property type="entry name" value="Apolipo_AcylTrfase"/>
</dbReference>
<dbReference type="SUPFAM" id="SSF56317">
    <property type="entry name" value="Carbon-nitrogen hydrolase"/>
    <property type="match status" value="1"/>
</dbReference>
<dbReference type="GO" id="GO:0016410">
    <property type="term" value="F:N-acyltransferase activity"/>
    <property type="evidence" value="ECO:0007669"/>
    <property type="project" value="UniProtKB-UniRule"/>
</dbReference>
<dbReference type="InterPro" id="IPR045378">
    <property type="entry name" value="LNT_N"/>
</dbReference>
<evidence type="ECO:0000313" key="12">
    <source>
        <dbReference type="Proteomes" id="UP000007039"/>
    </source>
</evidence>
<evidence type="ECO:0000256" key="8">
    <source>
        <dbReference type="ARBA" id="ARBA00023315"/>
    </source>
</evidence>
<keyword evidence="12" id="KW-1185">Reference proteome</keyword>
<evidence type="ECO:0000313" key="11">
    <source>
        <dbReference type="EMBL" id="ADR18102.1"/>
    </source>
</evidence>
<keyword evidence="7 9" id="KW-0472">Membrane</keyword>
<keyword evidence="11" id="KW-0449">Lipoprotein</keyword>
<proteinExistence type="inferred from homology"/>
<dbReference type="PANTHER" id="PTHR38686">
    <property type="entry name" value="APOLIPOPROTEIN N-ACYLTRANSFERASE"/>
    <property type="match status" value="1"/>
</dbReference>
<keyword evidence="6 9" id="KW-1133">Transmembrane helix</keyword>
<evidence type="ECO:0000256" key="9">
    <source>
        <dbReference type="HAMAP-Rule" id="MF_01148"/>
    </source>
</evidence>
<evidence type="ECO:0000256" key="2">
    <source>
        <dbReference type="ARBA" id="ARBA00010065"/>
    </source>
</evidence>
<dbReference type="Pfam" id="PF20154">
    <property type="entry name" value="LNT_N"/>
    <property type="match status" value="1"/>
</dbReference>
<comment type="similarity">
    <text evidence="2 9">Belongs to the CN hydrolase family. Apolipoprotein N-acyltransferase subfamily.</text>
</comment>
<dbReference type="AlphaFoldDB" id="E4TJ66"/>
<dbReference type="EMBL" id="CP002347">
    <property type="protein sequence ID" value="ADR18102.1"/>
    <property type="molecule type" value="Genomic_DNA"/>
</dbReference>
<comment type="pathway">
    <text evidence="9">Protein modification; lipoprotein biosynthesis (N-acyl transfer).</text>
</comment>
<feature type="transmembrane region" description="Helical" evidence="9">
    <location>
        <begin position="463"/>
        <end position="481"/>
    </location>
</feature>
<evidence type="ECO:0000256" key="4">
    <source>
        <dbReference type="ARBA" id="ARBA00022679"/>
    </source>
</evidence>
<gene>
    <name evidence="9" type="primary">lnt</name>
    <name evidence="11" type="ordered locus">Calni_0189</name>
</gene>
<dbReference type="eggNOG" id="COG0815">
    <property type="taxonomic scope" value="Bacteria"/>
</dbReference>
<evidence type="ECO:0000256" key="1">
    <source>
        <dbReference type="ARBA" id="ARBA00004651"/>
    </source>
</evidence>
<evidence type="ECO:0000259" key="10">
    <source>
        <dbReference type="PROSITE" id="PS50263"/>
    </source>
</evidence>
<accession>E4TJ66</accession>
<evidence type="ECO:0000256" key="6">
    <source>
        <dbReference type="ARBA" id="ARBA00022989"/>
    </source>
</evidence>
<dbReference type="STRING" id="768670.Calni_0189"/>
<dbReference type="UniPathway" id="UPA00666"/>
<dbReference type="GO" id="GO:0005886">
    <property type="term" value="C:plasma membrane"/>
    <property type="evidence" value="ECO:0007669"/>
    <property type="project" value="UniProtKB-SubCell"/>
</dbReference>
<evidence type="ECO:0000256" key="5">
    <source>
        <dbReference type="ARBA" id="ARBA00022692"/>
    </source>
</evidence>
<dbReference type="InterPro" id="IPR003010">
    <property type="entry name" value="C-N_Hydrolase"/>
</dbReference>
<dbReference type="Pfam" id="PF00795">
    <property type="entry name" value="CN_hydrolase"/>
    <property type="match status" value="1"/>
</dbReference>
<reference key="1">
    <citation type="submission" date="2010-11" db="EMBL/GenBank/DDBJ databases">
        <title>The complete genome of chromosome of Calditerrivibrio nitroreducens DSM 19672.</title>
        <authorList>
            <consortium name="US DOE Joint Genome Institute (JGI-PGF)"/>
            <person name="Lucas S."/>
            <person name="Copeland A."/>
            <person name="Lapidus A."/>
            <person name="Bruce D."/>
            <person name="Goodwin L."/>
            <person name="Pitluck S."/>
            <person name="Kyrpides N."/>
            <person name="Mavromatis K."/>
            <person name="Ivanova N."/>
            <person name="Mikhailova N."/>
            <person name="Zeytun A."/>
            <person name="Brettin T."/>
            <person name="Detter J.C."/>
            <person name="Tapia R."/>
            <person name="Han C."/>
            <person name="Land M."/>
            <person name="Hauser L."/>
            <person name="Markowitz V."/>
            <person name="Cheng J.-F."/>
            <person name="Hugenholtz P."/>
            <person name="Woyke T."/>
            <person name="Wu D."/>
            <person name="Spring S."/>
            <person name="Schroeder M."/>
            <person name="Brambilla E."/>
            <person name="Klenk H.-P."/>
            <person name="Eisen J.A."/>
        </authorList>
    </citation>
    <scope>NUCLEOTIDE SEQUENCE [LARGE SCALE GENOMIC DNA]</scope>
    <source>
        <strain>DSM 19672</strain>
    </source>
</reference>